<keyword evidence="1" id="KW-1133">Transmembrane helix</keyword>
<dbReference type="EMBL" id="KB730207">
    <property type="protein sequence ID" value="ENH70081.1"/>
    <property type="molecule type" value="Genomic_DNA"/>
</dbReference>
<reference evidence="4" key="2">
    <citation type="journal article" date="2014" name="PLoS ONE">
        <title>Genome and Transcriptome Analysis of the Fungal Pathogen Fusarium oxysporum f. sp. cubense Causing Banana Vascular Wilt Disease.</title>
        <authorList>
            <person name="Guo L."/>
            <person name="Han L."/>
            <person name="Yang L."/>
            <person name="Zeng H."/>
            <person name="Fan D."/>
            <person name="Zhu Y."/>
            <person name="Feng Y."/>
            <person name="Wang G."/>
            <person name="Peng C."/>
            <person name="Jiang X."/>
            <person name="Zhou D."/>
            <person name="Ni P."/>
            <person name="Liang C."/>
            <person name="Liu L."/>
            <person name="Wang J."/>
            <person name="Mao C."/>
            <person name="Fang X."/>
            <person name="Peng M."/>
            <person name="Huang J."/>
        </authorList>
    </citation>
    <scope>NUCLEOTIDE SEQUENCE [LARGE SCALE GENOMIC DNA]</scope>
    <source>
        <strain evidence="4">race 1</strain>
    </source>
</reference>
<name>N4UMQ9_FUSC1</name>
<keyword evidence="1" id="KW-0472">Membrane</keyword>
<gene>
    <name evidence="3" type="ORF">FOC1_g10000800</name>
</gene>
<keyword evidence="1" id="KW-0812">Transmembrane</keyword>
<organism evidence="3 4">
    <name type="scientific">Fusarium oxysporum f. sp. cubense (strain race 1)</name>
    <name type="common">Panama disease fungus</name>
    <dbReference type="NCBI Taxonomy" id="1229664"/>
    <lineage>
        <taxon>Eukaryota</taxon>
        <taxon>Fungi</taxon>
        <taxon>Dikarya</taxon>
        <taxon>Ascomycota</taxon>
        <taxon>Pezizomycotina</taxon>
        <taxon>Sordariomycetes</taxon>
        <taxon>Hypocreomycetidae</taxon>
        <taxon>Hypocreales</taxon>
        <taxon>Nectriaceae</taxon>
        <taxon>Fusarium</taxon>
        <taxon>Fusarium oxysporum species complex</taxon>
    </lineage>
</organism>
<protein>
    <recommendedName>
        <fullName evidence="2">Rhodopsin domain-containing protein</fullName>
    </recommendedName>
</protein>
<dbReference type="AlphaFoldDB" id="N4UMQ9"/>
<evidence type="ECO:0000256" key="1">
    <source>
        <dbReference type="SAM" id="Phobius"/>
    </source>
</evidence>
<accession>N4UMQ9</accession>
<sequence length="334" mass="38246">MEVQQALRDLIDTVQLLQRKATLAERPLLRLTMELLELCAATEPQPCMVELLQVEVGQQKRWVMDYLNQQKGNEQMTRLANDFAKPSEDHERLLLRYCQETWEGARAIALVLDVPLLRPTWRSMHNREAFSSPKGQYDITMPFPTGGKGLELLIIQICCGIVVYVSVCLRLWAQHINRKRPSLHNKITTRKVSLHDVLMHVSVFFYTVQAVIVIRGIIEGGIGQHANDIDQTEITIGFQTWYFGELIYPVLSCLTKTSVILFLQQAYIVKFQTREATNRRYIHNSRQRLGVGFGTHSRLNENADSMAKEGRHSSPVEFRRGCKIFPCFTATMGG</sequence>
<evidence type="ECO:0000313" key="4">
    <source>
        <dbReference type="Proteomes" id="UP000016928"/>
    </source>
</evidence>
<dbReference type="Pfam" id="PF20684">
    <property type="entry name" value="Fung_rhodopsin"/>
    <property type="match status" value="1"/>
</dbReference>
<feature type="transmembrane region" description="Helical" evidence="1">
    <location>
        <begin position="194"/>
        <end position="218"/>
    </location>
</feature>
<proteinExistence type="predicted"/>
<evidence type="ECO:0000313" key="3">
    <source>
        <dbReference type="EMBL" id="ENH70081.1"/>
    </source>
</evidence>
<reference evidence="4" key="1">
    <citation type="submission" date="2012-09" db="EMBL/GenBank/DDBJ databases">
        <title>Genome sequencing and comparative transcriptomics of race 1 and race 4 of banana pathogen: Fusarium oxysporum f. sp. cubense.</title>
        <authorList>
            <person name="Fang X."/>
            <person name="Huang J."/>
        </authorList>
    </citation>
    <scope>NUCLEOTIDE SEQUENCE [LARGE SCALE GENOMIC DNA]</scope>
    <source>
        <strain evidence="4">race 1</strain>
    </source>
</reference>
<evidence type="ECO:0000259" key="2">
    <source>
        <dbReference type="Pfam" id="PF20684"/>
    </source>
</evidence>
<dbReference type="HOGENOM" id="CLU_831671_0_0_1"/>
<dbReference type="OrthoDB" id="5087608at2759"/>
<feature type="domain" description="Rhodopsin" evidence="2">
    <location>
        <begin position="187"/>
        <end position="265"/>
    </location>
</feature>
<dbReference type="Proteomes" id="UP000016928">
    <property type="component" value="Unassembled WGS sequence"/>
</dbReference>
<feature type="transmembrane region" description="Helical" evidence="1">
    <location>
        <begin position="152"/>
        <end position="173"/>
    </location>
</feature>
<dbReference type="VEuPathDB" id="FungiDB:FOC1_g10000800"/>
<feature type="transmembrane region" description="Helical" evidence="1">
    <location>
        <begin position="246"/>
        <end position="269"/>
    </location>
</feature>
<dbReference type="InterPro" id="IPR049326">
    <property type="entry name" value="Rhodopsin_dom_fungi"/>
</dbReference>